<evidence type="ECO:0000313" key="1">
    <source>
        <dbReference type="EMBL" id="EYC33791.1"/>
    </source>
</evidence>
<keyword evidence="2" id="KW-1185">Reference proteome</keyword>
<protein>
    <submittedName>
        <fullName evidence="1">Uncharacterized protein</fullName>
    </submittedName>
</protein>
<proteinExistence type="predicted"/>
<dbReference type="EMBL" id="JARK01001338">
    <property type="protein sequence ID" value="EYC33791.1"/>
    <property type="molecule type" value="Genomic_DNA"/>
</dbReference>
<evidence type="ECO:0000313" key="2">
    <source>
        <dbReference type="Proteomes" id="UP000024635"/>
    </source>
</evidence>
<accession>A0A016W2G9</accession>
<organism evidence="1 2">
    <name type="scientific">Ancylostoma ceylanicum</name>
    <dbReference type="NCBI Taxonomy" id="53326"/>
    <lineage>
        <taxon>Eukaryota</taxon>
        <taxon>Metazoa</taxon>
        <taxon>Ecdysozoa</taxon>
        <taxon>Nematoda</taxon>
        <taxon>Chromadorea</taxon>
        <taxon>Rhabditida</taxon>
        <taxon>Rhabditina</taxon>
        <taxon>Rhabditomorpha</taxon>
        <taxon>Strongyloidea</taxon>
        <taxon>Ancylostomatidae</taxon>
        <taxon>Ancylostomatinae</taxon>
        <taxon>Ancylostoma</taxon>
    </lineage>
</organism>
<dbReference type="Proteomes" id="UP000024635">
    <property type="component" value="Unassembled WGS sequence"/>
</dbReference>
<dbReference type="AlphaFoldDB" id="A0A016W2G9"/>
<gene>
    <name evidence="1" type="primary">Acey_s0002.g992</name>
    <name evidence="1" type="ORF">Y032_0002g992</name>
</gene>
<reference evidence="2" key="1">
    <citation type="journal article" date="2015" name="Nat. Genet.">
        <title>The genome and transcriptome of the zoonotic hookworm Ancylostoma ceylanicum identify infection-specific gene families.</title>
        <authorList>
            <person name="Schwarz E.M."/>
            <person name="Hu Y."/>
            <person name="Antoshechkin I."/>
            <person name="Miller M.M."/>
            <person name="Sternberg P.W."/>
            <person name="Aroian R.V."/>
        </authorList>
    </citation>
    <scope>NUCLEOTIDE SEQUENCE</scope>
    <source>
        <strain evidence="2">HY135</strain>
    </source>
</reference>
<sequence length="92" mass="10210">MKLVINRYVPQNSGRCSGNQCAAGSSAGERAGRAYRSLPLPFDPHRPPTHSAAPHFHPARAVLVQAELCTSFLTSNQERSLIFPGYSWLFRR</sequence>
<comment type="caution">
    <text evidence="1">The sequence shown here is derived from an EMBL/GenBank/DDBJ whole genome shotgun (WGS) entry which is preliminary data.</text>
</comment>
<name>A0A016W2G9_9BILA</name>